<comment type="caution">
    <text evidence="1">The sequence shown here is derived from an EMBL/GenBank/DDBJ whole genome shotgun (WGS) entry which is preliminary data.</text>
</comment>
<protein>
    <submittedName>
        <fullName evidence="1">Uncharacterized protein</fullName>
    </submittedName>
</protein>
<sequence length="224" mass="25912">MSLRKDITGPERSVMGIEFLKYGLVYTDNLGWIDLGHANPEGALSLWWQMINPRFTQGDFFRVNYTQSMSKRVFSQVRLKTGVTKSFLVKRGLHHNQLMGIAYAIFLDTSHAFETLQYSFPYNIVTDSGYSAEDLISNILGFHSAIFNINYINVLKARDTEYALKIWDHYGPVGNYKNYELKPLIFPDPEDHDIPHKPYKIPLPDCLSRIRPISDKRLVTELFL</sequence>
<dbReference type="Proteomes" id="UP001165275">
    <property type="component" value="Unassembled WGS sequence"/>
</dbReference>
<evidence type="ECO:0000313" key="1">
    <source>
        <dbReference type="EMBL" id="MCL1027679.1"/>
    </source>
</evidence>
<dbReference type="RefSeq" id="WP_248944014.1">
    <property type="nucleotide sequence ID" value="NZ_CBCSGY010000030.1"/>
</dbReference>
<organism evidence="1 2">
    <name type="scientific">Serratia silvae</name>
    <dbReference type="NCBI Taxonomy" id="2824122"/>
    <lineage>
        <taxon>Bacteria</taxon>
        <taxon>Pseudomonadati</taxon>
        <taxon>Pseudomonadota</taxon>
        <taxon>Gammaproteobacteria</taxon>
        <taxon>Enterobacterales</taxon>
        <taxon>Yersiniaceae</taxon>
        <taxon>Serratia</taxon>
    </lineage>
</organism>
<gene>
    <name evidence="1" type="ORF">KAJ71_01270</name>
</gene>
<dbReference type="EMBL" id="JAGQDC010000001">
    <property type="protein sequence ID" value="MCL1027679.1"/>
    <property type="molecule type" value="Genomic_DNA"/>
</dbReference>
<accession>A0ABT0K7G0</accession>
<evidence type="ECO:0000313" key="2">
    <source>
        <dbReference type="Proteomes" id="UP001165275"/>
    </source>
</evidence>
<name>A0ABT0K7G0_9GAMM</name>
<reference evidence="1" key="1">
    <citation type="submission" date="2021-04" db="EMBL/GenBank/DDBJ databases">
        <title>Genome sequence of Serratia sp. arafor3.</title>
        <authorList>
            <person name="Besaury L."/>
        </authorList>
    </citation>
    <scope>NUCLEOTIDE SEQUENCE</scope>
    <source>
        <strain evidence="1">Arafor3</strain>
    </source>
</reference>
<keyword evidence="2" id="KW-1185">Reference proteome</keyword>
<proteinExistence type="predicted"/>